<accession>A0A0V0HZ50</accession>
<dbReference type="EMBL" id="GEDG01013333">
    <property type="protein sequence ID" value="JAP25399.1"/>
    <property type="molecule type" value="Transcribed_RNA"/>
</dbReference>
<reference evidence="1" key="1">
    <citation type="submission" date="2015-12" db="EMBL/GenBank/DDBJ databases">
        <title>Gene expression during late stages of embryo sac development: a critical building block for successful pollen-pistil interactions.</title>
        <authorList>
            <person name="Liu Y."/>
            <person name="Joly V."/>
            <person name="Sabar M."/>
            <person name="Matton D.P."/>
        </authorList>
    </citation>
    <scope>NUCLEOTIDE SEQUENCE</scope>
</reference>
<name>A0A0V0HZ50_SOLCH</name>
<dbReference type="PROSITE" id="PS51257">
    <property type="entry name" value="PROKAR_LIPOPROTEIN"/>
    <property type="match status" value="1"/>
</dbReference>
<evidence type="ECO:0000313" key="1">
    <source>
        <dbReference type="EMBL" id="JAP25399.1"/>
    </source>
</evidence>
<organism evidence="1">
    <name type="scientific">Solanum chacoense</name>
    <name type="common">Chaco potato</name>
    <dbReference type="NCBI Taxonomy" id="4108"/>
    <lineage>
        <taxon>Eukaryota</taxon>
        <taxon>Viridiplantae</taxon>
        <taxon>Streptophyta</taxon>
        <taxon>Embryophyta</taxon>
        <taxon>Tracheophyta</taxon>
        <taxon>Spermatophyta</taxon>
        <taxon>Magnoliopsida</taxon>
        <taxon>eudicotyledons</taxon>
        <taxon>Gunneridae</taxon>
        <taxon>Pentapetalae</taxon>
        <taxon>asterids</taxon>
        <taxon>lamiids</taxon>
        <taxon>Solanales</taxon>
        <taxon>Solanaceae</taxon>
        <taxon>Solanoideae</taxon>
        <taxon>Solaneae</taxon>
        <taxon>Solanum</taxon>
    </lineage>
</organism>
<sequence>MTRYAVRMLKTNSGPQGLMSCSLECMLNLRKILKSLKVQIVYTRYRLEVEEPHKPHSEKTLSREKKIATMFQTRYISSRC</sequence>
<dbReference type="AlphaFoldDB" id="A0A0V0HZ50"/>
<proteinExistence type="predicted"/>
<protein>
    <submittedName>
        <fullName evidence="1">Putative ovule protein</fullName>
    </submittedName>
</protein>